<evidence type="ECO:0000256" key="5">
    <source>
        <dbReference type="ARBA" id="ARBA00022475"/>
    </source>
</evidence>
<evidence type="ECO:0000256" key="1">
    <source>
        <dbReference type="ARBA" id="ARBA00004429"/>
    </source>
</evidence>
<feature type="transmembrane region" description="Helical" evidence="13">
    <location>
        <begin position="203"/>
        <end position="224"/>
    </location>
</feature>
<protein>
    <recommendedName>
        <fullName evidence="3">Biopolymer transport protein ExbB</fullName>
    </recommendedName>
</protein>
<comment type="function">
    <text evidence="11">Involved in the TonB-dependent energy-dependent transport of various receptor-bound substrates. Protects ExbD from proteolytic degradation and functionally stabilizes TonB.</text>
</comment>
<dbReference type="AlphaFoldDB" id="A0A091BGP7"/>
<dbReference type="InterPro" id="IPR050790">
    <property type="entry name" value="ExbB/TolQ_transport"/>
</dbReference>
<keyword evidence="10 13" id="KW-0472">Membrane</keyword>
<accession>A0A091BGP7</accession>
<evidence type="ECO:0000259" key="14">
    <source>
        <dbReference type="Pfam" id="PF01618"/>
    </source>
</evidence>
<dbReference type="GO" id="GO:0005886">
    <property type="term" value="C:plasma membrane"/>
    <property type="evidence" value="ECO:0007669"/>
    <property type="project" value="UniProtKB-SubCell"/>
</dbReference>
<dbReference type="OrthoDB" id="9805133at2"/>
<feature type="domain" description="MotA/TolQ/ExbB proton channel" evidence="14">
    <location>
        <begin position="127"/>
        <end position="235"/>
    </location>
</feature>
<keyword evidence="4 12" id="KW-0813">Transport</keyword>
<feature type="transmembrane region" description="Helical" evidence="13">
    <location>
        <begin position="45"/>
        <end position="67"/>
    </location>
</feature>
<keyword evidence="8 12" id="KW-0653">Protein transport</keyword>
<evidence type="ECO:0000256" key="10">
    <source>
        <dbReference type="ARBA" id="ARBA00023136"/>
    </source>
</evidence>
<reference evidence="15 16" key="1">
    <citation type="submission" date="2013-09" db="EMBL/GenBank/DDBJ databases">
        <title>Genome sequencing of Arenimonas composti.</title>
        <authorList>
            <person name="Chen F."/>
            <person name="Wang G."/>
        </authorList>
    </citation>
    <scope>NUCLEOTIDE SEQUENCE [LARGE SCALE GENOMIC DNA]</scope>
    <source>
        <strain evidence="15 16">TR7-09</strain>
    </source>
</reference>
<evidence type="ECO:0000313" key="16">
    <source>
        <dbReference type="Proteomes" id="UP000029391"/>
    </source>
</evidence>
<dbReference type="Pfam" id="PF01618">
    <property type="entry name" value="MotA_ExbB"/>
    <property type="match status" value="1"/>
</dbReference>
<proteinExistence type="inferred from homology"/>
<comment type="subcellular location">
    <subcellularLocation>
        <location evidence="1">Cell inner membrane</location>
        <topology evidence="1">Multi-pass membrane protein</topology>
    </subcellularLocation>
    <subcellularLocation>
        <location evidence="12">Membrane</location>
        <topology evidence="12">Multi-pass membrane protein</topology>
    </subcellularLocation>
</comment>
<sequence>MLQDILLIASSAGGAAGNAQALTEMGFSNLMHEMIADPVEFLVSWAVLIMLVVMSVGSWWFTIVNAIKNTVVAARADTVVRTFWETPNAQDAIRFMEEQPANEPFSKIALDCAQAAAHHQRHEGSRLVDALNRSEFIDRALRQAVTRESARLENGLTWLATVGATAPFVGLLGTVWGIYGALIRIGATGQASIDAVAGPVGEALIMTALGLFVAIPAVLAYNAFVRANRNTYAKFDTFAHDLHDFFATGSRVGEVPAKR</sequence>
<comment type="caution">
    <text evidence="15">The sequence shown here is derived from an EMBL/GenBank/DDBJ whole genome shotgun (WGS) entry which is preliminary data.</text>
</comment>
<dbReference type="PANTHER" id="PTHR30625:SF14">
    <property type="entry name" value="BIOPOLYMER TRANSPORT PROTEIN EXBB"/>
    <property type="match status" value="1"/>
</dbReference>
<gene>
    <name evidence="15" type="ORF">P873_06070</name>
</gene>
<evidence type="ECO:0000256" key="9">
    <source>
        <dbReference type="ARBA" id="ARBA00022989"/>
    </source>
</evidence>
<evidence type="ECO:0000256" key="3">
    <source>
        <dbReference type="ARBA" id="ARBA00022093"/>
    </source>
</evidence>
<organism evidence="15 16">
    <name type="scientific">Arenimonas composti TR7-09 = DSM 18010</name>
    <dbReference type="NCBI Taxonomy" id="1121013"/>
    <lineage>
        <taxon>Bacteria</taxon>
        <taxon>Pseudomonadati</taxon>
        <taxon>Pseudomonadota</taxon>
        <taxon>Gammaproteobacteria</taxon>
        <taxon>Lysobacterales</taxon>
        <taxon>Lysobacteraceae</taxon>
        <taxon>Arenimonas</taxon>
    </lineage>
</organism>
<dbReference type="PANTHER" id="PTHR30625">
    <property type="entry name" value="PROTEIN TOLQ"/>
    <property type="match status" value="1"/>
</dbReference>
<dbReference type="eggNOG" id="COG0811">
    <property type="taxonomic scope" value="Bacteria"/>
</dbReference>
<evidence type="ECO:0000256" key="2">
    <source>
        <dbReference type="ARBA" id="ARBA00011471"/>
    </source>
</evidence>
<evidence type="ECO:0000313" key="15">
    <source>
        <dbReference type="EMBL" id="KFN50727.1"/>
    </source>
</evidence>
<dbReference type="InterPro" id="IPR002898">
    <property type="entry name" value="MotA_ExbB_proton_chnl"/>
</dbReference>
<evidence type="ECO:0000256" key="8">
    <source>
        <dbReference type="ARBA" id="ARBA00022927"/>
    </source>
</evidence>
<name>A0A091BGP7_9GAMM</name>
<evidence type="ECO:0000256" key="4">
    <source>
        <dbReference type="ARBA" id="ARBA00022448"/>
    </source>
</evidence>
<dbReference type="EMBL" id="AWXU01000017">
    <property type="protein sequence ID" value="KFN50727.1"/>
    <property type="molecule type" value="Genomic_DNA"/>
</dbReference>
<evidence type="ECO:0000256" key="6">
    <source>
        <dbReference type="ARBA" id="ARBA00022519"/>
    </source>
</evidence>
<keyword evidence="9 13" id="KW-1133">Transmembrane helix</keyword>
<evidence type="ECO:0000256" key="7">
    <source>
        <dbReference type="ARBA" id="ARBA00022692"/>
    </source>
</evidence>
<keyword evidence="5" id="KW-1003">Cell membrane</keyword>
<comment type="subunit">
    <text evidence="2">The accessory proteins ExbB and ExbD seem to form a complex with TonB.</text>
</comment>
<comment type="similarity">
    <text evidence="12">Belongs to the exbB/tolQ family.</text>
</comment>
<evidence type="ECO:0000256" key="13">
    <source>
        <dbReference type="SAM" id="Phobius"/>
    </source>
</evidence>
<dbReference type="RefSeq" id="WP_026817111.1">
    <property type="nucleotide sequence ID" value="NZ_AUFF01000006.1"/>
</dbReference>
<keyword evidence="7 13" id="KW-0812">Transmembrane</keyword>
<keyword evidence="6" id="KW-0997">Cell inner membrane</keyword>
<evidence type="ECO:0000256" key="12">
    <source>
        <dbReference type="RuleBase" id="RU004057"/>
    </source>
</evidence>
<evidence type="ECO:0000256" key="11">
    <source>
        <dbReference type="ARBA" id="ARBA00024816"/>
    </source>
</evidence>
<dbReference type="GO" id="GO:0017038">
    <property type="term" value="P:protein import"/>
    <property type="evidence" value="ECO:0007669"/>
    <property type="project" value="TreeGrafter"/>
</dbReference>
<feature type="transmembrane region" description="Helical" evidence="13">
    <location>
        <begin position="156"/>
        <end position="183"/>
    </location>
</feature>
<dbReference type="STRING" id="1121013.GCA_000426365_02121"/>
<keyword evidence="16" id="KW-1185">Reference proteome</keyword>
<dbReference type="Proteomes" id="UP000029391">
    <property type="component" value="Unassembled WGS sequence"/>
</dbReference>